<gene>
    <name evidence="1" type="ORF">PSTT_13768</name>
</gene>
<comment type="caution">
    <text evidence="1">The sequence shown here is derived from an EMBL/GenBank/DDBJ whole genome shotgun (WGS) entry which is preliminary data.</text>
</comment>
<evidence type="ECO:0000313" key="1">
    <source>
        <dbReference type="EMBL" id="POV99464.1"/>
    </source>
</evidence>
<accession>A0A2S4UQQ9</accession>
<keyword evidence="2" id="KW-1185">Reference proteome</keyword>
<proteinExistence type="predicted"/>
<organism evidence="1 2">
    <name type="scientific">Puccinia striiformis</name>
    <dbReference type="NCBI Taxonomy" id="27350"/>
    <lineage>
        <taxon>Eukaryota</taxon>
        <taxon>Fungi</taxon>
        <taxon>Dikarya</taxon>
        <taxon>Basidiomycota</taxon>
        <taxon>Pucciniomycotina</taxon>
        <taxon>Pucciniomycetes</taxon>
        <taxon>Pucciniales</taxon>
        <taxon>Pucciniaceae</taxon>
        <taxon>Puccinia</taxon>
    </lineage>
</organism>
<sequence length="78" mass="8632">MMTHLSCSTVVRPSISAYLHPLLSQMQALLLNFKELISILEDGSHFPEEENLLSSRAQAVHLPGVLESLTDQPSKFLA</sequence>
<dbReference type="VEuPathDB" id="FungiDB:PSTT_13768"/>
<dbReference type="Proteomes" id="UP000239156">
    <property type="component" value="Unassembled WGS sequence"/>
</dbReference>
<dbReference type="AlphaFoldDB" id="A0A2S4UQQ9"/>
<name>A0A2S4UQQ9_9BASI</name>
<reference evidence="1" key="1">
    <citation type="submission" date="2017-12" db="EMBL/GenBank/DDBJ databases">
        <title>Gene loss provides genomic basis for host adaptation in cereal stripe rust fungi.</title>
        <authorList>
            <person name="Xia C."/>
        </authorList>
    </citation>
    <scope>NUCLEOTIDE SEQUENCE [LARGE SCALE GENOMIC DNA]</scope>
    <source>
        <strain evidence="1">93-210</strain>
    </source>
</reference>
<evidence type="ECO:0000313" key="2">
    <source>
        <dbReference type="Proteomes" id="UP000239156"/>
    </source>
</evidence>
<dbReference type="EMBL" id="PKSL01000200">
    <property type="protein sequence ID" value="POV99464.1"/>
    <property type="molecule type" value="Genomic_DNA"/>
</dbReference>
<protein>
    <submittedName>
        <fullName evidence="1">Uncharacterized protein</fullName>
    </submittedName>
</protein>